<name>A0A9W4PLD7_9BACI</name>
<sequence length="70" mass="8183">MIGHNYFTIKNSSIRNIQLEQFGEFYCDLIIVASLQFNLIIKLRKNQTNSIKLELSYEIIVLEGLLCFVQ</sequence>
<accession>A0A9W4PLD7</accession>
<evidence type="ECO:0000313" key="1">
    <source>
        <dbReference type="EMBL" id="CAH0313754.1"/>
    </source>
</evidence>
<gene>
    <name evidence="1" type="ORF">SRABI133_05048</name>
</gene>
<proteinExistence type="predicted"/>
<dbReference type="EMBL" id="CAKKMG010000151">
    <property type="protein sequence ID" value="CAH0313754.1"/>
    <property type="molecule type" value="Genomic_DNA"/>
</dbReference>
<organism evidence="1 2">
    <name type="scientific">Peribacillus simplex</name>
    <dbReference type="NCBI Taxonomy" id="1478"/>
    <lineage>
        <taxon>Bacteria</taxon>
        <taxon>Bacillati</taxon>
        <taxon>Bacillota</taxon>
        <taxon>Bacilli</taxon>
        <taxon>Bacillales</taxon>
        <taxon>Bacillaceae</taxon>
        <taxon>Peribacillus</taxon>
    </lineage>
</organism>
<evidence type="ECO:0000313" key="2">
    <source>
        <dbReference type="Proteomes" id="UP000789326"/>
    </source>
</evidence>
<dbReference type="Proteomes" id="UP000789326">
    <property type="component" value="Unassembled WGS sequence"/>
</dbReference>
<dbReference type="AlphaFoldDB" id="A0A9W4PLD7"/>
<reference evidence="1" key="1">
    <citation type="submission" date="2021-11" db="EMBL/GenBank/DDBJ databases">
        <authorList>
            <person name="Bulgarelli D."/>
        </authorList>
    </citation>
    <scope>NUCLEOTIDE SEQUENCE</scope>
    <source>
        <strain evidence="1">Bi133</strain>
    </source>
</reference>
<comment type="caution">
    <text evidence="1">The sequence shown here is derived from an EMBL/GenBank/DDBJ whole genome shotgun (WGS) entry which is preliminary data.</text>
</comment>
<protein>
    <submittedName>
        <fullName evidence="1">Uncharacterized protein</fullName>
    </submittedName>
</protein>